<dbReference type="InterPro" id="IPR013517">
    <property type="entry name" value="FG-GAP"/>
</dbReference>
<dbReference type="PANTHER" id="PTHR45460:SF2">
    <property type="entry name" value="ALPHA 1,3 GLUCANASE, GH71 FAMILY (EUROFUNG)"/>
    <property type="match status" value="1"/>
</dbReference>
<accession>A0AAT9FKN6</accession>
<evidence type="ECO:0000256" key="2">
    <source>
        <dbReference type="SAM" id="SignalP"/>
    </source>
</evidence>
<dbReference type="SUPFAM" id="SSF69318">
    <property type="entry name" value="Integrin alpha N-terminal domain"/>
    <property type="match status" value="1"/>
</dbReference>
<dbReference type="EMBL" id="AP026866">
    <property type="protein sequence ID" value="BDS06508.1"/>
    <property type="molecule type" value="Genomic_DNA"/>
</dbReference>
<dbReference type="KEGG" id="osu:NT6N_15480"/>
<keyword evidence="1 2" id="KW-0732">Signal</keyword>
<evidence type="ECO:0000313" key="3">
    <source>
        <dbReference type="EMBL" id="BDS06508.1"/>
    </source>
</evidence>
<evidence type="ECO:0000256" key="1">
    <source>
        <dbReference type="ARBA" id="ARBA00022729"/>
    </source>
</evidence>
<proteinExistence type="predicted"/>
<reference evidence="3" key="1">
    <citation type="submission" date="2024-07" db="EMBL/GenBank/DDBJ databases">
        <title>Complete genome sequence of Verrucomicrobiaceae bacterium NT6N.</title>
        <authorList>
            <person name="Huang C."/>
            <person name="Takami H."/>
            <person name="Hamasaki K."/>
        </authorList>
    </citation>
    <scope>NUCLEOTIDE SEQUENCE</scope>
    <source>
        <strain evidence="3">NT6N</strain>
    </source>
</reference>
<dbReference type="PANTHER" id="PTHR45460">
    <property type="entry name" value="SIMILAR TO CYSTEINE PROTEINASE"/>
    <property type="match status" value="1"/>
</dbReference>
<dbReference type="AlphaFoldDB" id="A0AAT9FKN6"/>
<dbReference type="Pfam" id="PF13517">
    <property type="entry name" value="FG-GAP_3"/>
    <property type="match status" value="3"/>
</dbReference>
<dbReference type="Gene3D" id="2.130.10.130">
    <property type="entry name" value="Integrin alpha, N-terminal"/>
    <property type="match status" value="1"/>
</dbReference>
<dbReference type="InterPro" id="IPR028994">
    <property type="entry name" value="Integrin_alpha_N"/>
</dbReference>
<organism evidence="3">
    <name type="scientific">Oceaniferula spumae</name>
    <dbReference type="NCBI Taxonomy" id="2979115"/>
    <lineage>
        <taxon>Bacteria</taxon>
        <taxon>Pseudomonadati</taxon>
        <taxon>Verrucomicrobiota</taxon>
        <taxon>Verrucomicrobiia</taxon>
        <taxon>Verrucomicrobiales</taxon>
        <taxon>Verrucomicrobiaceae</taxon>
        <taxon>Oceaniferula</taxon>
    </lineage>
</organism>
<name>A0AAT9FKN6_9BACT</name>
<sequence>MKALIPLVIVLIALTDNASAQTWKKHTVTEQGHCNTAVAMDANGDRHLDVIASMNGKVSLFIAPDWKEIILHRFPGEKRGCIHSAVLDVDGDGDLDWAGALAHGHPFWLENPGKEKAQNAAWTARVIDHEITGIHCILASDINNDGKLDLVINNFLPDKGIGDSIAWFSVPKDWKNAKQWDRHVFANGDARGGSHYMGAGDIDGDGWKEIAVGAKGKPFEDGNWFAYWTNPGKAGVKGAWKKTILAENQLAATNILPADVNGDGKVDWVASRGHSAGVIWFGAPDWKINEIDPDIKQPHSLTLADHDQDGDIDAASCGYGSEWVRWYENDGKGKFTIHTLDKGQQSYDLRSIDMDGDGDLDLLNAGRGSKNVVWYENPLK</sequence>
<evidence type="ECO:0008006" key="4">
    <source>
        <dbReference type="Google" id="ProtNLM"/>
    </source>
</evidence>
<feature type="signal peptide" evidence="2">
    <location>
        <begin position="1"/>
        <end position="20"/>
    </location>
</feature>
<protein>
    <recommendedName>
        <fullName evidence="4">VCBS repeat-containing protein</fullName>
    </recommendedName>
</protein>
<feature type="chain" id="PRO_5043422974" description="VCBS repeat-containing protein" evidence="2">
    <location>
        <begin position="21"/>
        <end position="380"/>
    </location>
</feature>
<gene>
    <name evidence="3" type="ORF">NT6N_15480</name>
</gene>